<dbReference type="SMART" id="SM00512">
    <property type="entry name" value="Skp1"/>
    <property type="match status" value="1"/>
</dbReference>
<accession>A0A4Y7J2T5</accession>
<evidence type="ECO:0000256" key="4">
    <source>
        <dbReference type="PIRNR" id="PIRNR028729"/>
    </source>
</evidence>
<evidence type="ECO:0000259" key="6">
    <source>
        <dbReference type="Pfam" id="PF03931"/>
    </source>
</evidence>
<evidence type="ECO:0000256" key="2">
    <source>
        <dbReference type="ARBA" id="ARBA00009993"/>
    </source>
</evidence>
<dbReference type="Pfam" id="PF03931">
    <property type="entry name" value="Skp1_POZ"/>
    <property type="match status" value="1"/>
</dbReference>
<dbReference type="InterPro" id="IPR036296">
    <property type="entry name" value="SKP1-like_dim_sf"/>
</dbReference>
<dbReference type="InterPro" id="IPR011333">
    <property type="entry name" value="SKP1/BTB/POZ_sf"/>
</dbReference>
<proteinExistence type="inferred from homology"/>
<evidence type="ECO:0000313" key="7">
    <source>
        <dbReference type="EMBL" id="RZC55434.1"/>
    </source>
</evidence>
<dbReference type="PANTHER" id="PTHR11165">
    <property type="entry name" value="SKP1"/>
    <property type="match status" value="1"/>
</dbReference>
<dbReference type="UniPathway" id="UPA00143"/>
<feature type="domain" description="SKP1 component POZ" evidence="6">
    <location>
        <begin position="2"/>
        <end position="63"/>
    </location>
</feature>
<evidence type="ECO:0000256" key="3">
    <source>
        <dbReference type="ARBA" id="ARBA00022786"/>
    </source>
</evidence>
<evidence type="ECO:0000256" key="5">
    <source>
        <dbReference type="SAM" id="MobiDB-lite"/>
    </source>
</evidence>
<keyword evidence="3 4" id="KW-0833">Ubl conjugation pathway</keyword>
<protein>
    <recommendedName>
        <fullName evidence="4">SKP1-like protein</fullName>
    </recommendedName>
</protein>
<dbReference type="InterPro" id="IPR016897">
    <property type="entry name" value="SKP1"/>
</dbReference>
<dbReference type="SUPFAM" id="SSF54695">
    <property type="entry name" value="POZ domain"/>
    <property type="match status" value="1"/>
</dbReference>
<dbReference type="AlphaFoldDB" id="A0A4Y7J2T5"/>
<comment type="pathway">
    <text evidence="1 4">Protein modification; protein ubiquitination.</text>
</comment>
<comment type="similarity">
    <text evidence="2 4">Belongs to the SKP1 family.</text>
</comment>
<dbReference type="GO" id="GO:0009867">
    <property type="term" value="P:jasmonic acid mediated signaling pathway"/>
    <property type="evidence" value="ECO:0007669"/>
    <property type="project" value="UniProtKB-ARBA"/>
</dbReference>
<dbReference type="EMBL" id="CM010717">
    <property type="protein sequence ID" value="RZC55434.1"/>
    <property type="molecule type" value="Genomic_DNA"/>
</dbReference>
<comment type="subunit">
    <text evidence="4">Part of a SCF (SKP1-cullin-F-box) protein ligase complex.</text>
</comment>
<name>A0A4Y7J2T5_PAPSO</name>
<gene>
    <name evidence="7" type="ORF">C5167_014303</name>
</gene>
<organism evidence="7 8">
    <name type="scientific">Papaver somniferum</name>
    <name type="common">Opium poppy</name>
    <dbReference type="NCBI Taxonomy" id="3469"/>
    <lineage>
        <taxon>Eukaryota</taxon>
        <taxon>Viridiplantae</taxon>
        <taxon>Streptophyta</taxon>
        <taxon>Embryophyta</taxon>
        <taxon>Tracheophyta</taxon>
        <taxon>Spermatophyta</taxon>
        <taxon>Magnoliopsida</taxon>
        <taxon>Ranunculales</taxon>
        <taxon>Papaveraceae</taxon>
        <taxon>Papaveroideae</taxon>
        <taxon>Papaver</taxon>
    </lineage>
</organism>
<feature type="compositionally biased region" description="Basic and acidic residues" evidence="5">
    <location>
        <begin position="70"/>
        <end position="83"/>
    </location>
</feature>
<dbReference type="Gene3D" id="3.30.710.10">
    <property type="entry name" value="Potassium Channel Kv1.1, Chain A"/>
    <property type="match status" value="1"/>
</dbReference>
<sequence length="135" mass="14958">MPKVILRSSDGEDFEFEVDAAVSLKSPTIKHMIQDKDGADNVILSPKTSKILAKVIEYCKTHVGSSPTEDAGKTKEERKTSRDADEIVKVDHATLLEIILAANYLNIGNLLDTTLQKRADMTQGKAVEKTRKKNF</sequence>
<dbReference type="InterPro" id="IPR001232">
    <property type="entry name" value="SKP1-like"/>
</dbReference>
<dbReference type="CDD" id="cd18322">
    <property type="entry name" value="BTB_POZ_SKP1"/>
    <property type="match status" value="1"/>
</dbReference>
<evidence type="ECO:0000256" key="1">
    <source>
        <dbReference type="ARBA" id="ARBA00004906"/>
    </source>
</evidence>
<dbReference type="SUPFAM" id="SSF81382">
    <property type="entry name" value="Skp1 dimerisation domain-like"/>
    <property type="match status" value="1"/>
</dbReference>
<dbReference type="GO" id="GO:0006511">
    <property type="term" value="P:ubiquitin-dependent protein catabolic process"/>
    <property type="evidence" value="ECO:0007669"/>
    <property type="project" value="InterPro"/>
</dbReference>
<feature type="region of interest" description="Disordered" evidence="5">
    <location>
        <begin position="64"/>
        <end position="83"/>
    </location>
</feature>
<dbReference type="Gramene" id="RZC55434">
    <property type="protein sequence ID" value="RZC55434"/>
    <property type="gene ID" value="C5167_014303"/>
</dbReference>
<comment type="function">
    <text evidence="4">Involved in ubiquitination and subsequent proteasomal degradation of target proteins. Together with CUL1, RBX1 and a F-box protein, it forms a SCF E3 ubiquitin ligase complex. The functional specificity of this complex depends on the type of F-box protein. In the SCF complex, it serves as an adapter that links the F-box protein to CUL1.</text>
</comment>
<dbReference type="InterPro" id="IPR016073">
    <property type="entry name" value="Skp1_comp_POZ"/>
</dbReference>
<keyword evidence="8" id="KW-1185">Reference proteome</keyword>
<dbReference type="STRING" id="3469.A0A4Y7J2T5"/>
<evidence type="ECO:0000313" key="8">
    <source>
        <dbReference type="Proteomes" id="UP000316621"/>
    </source>
</evidence>
<dbReference type="GO" id="GO:0016567">
    <property type="term" value="P:protein ubiquitination"/>
    <property type="evidence" value="ECO:0007669"/>
    <property type="project" value="UniProtKB-UniRule"/>
</dbReference>
<reference evidence="7 8" key="1">
    <citation type="journal article" date="2018" name="Science">
        <title>The opium poppy genome and morphinan production.</title>
        <authorList>
            <person name="Guo L."/>
            <person name="Winzer T."/>
            <person name="Yang X."/>
            <person name="Li Y."/>
            <person name="Ning Z."/>
            <person name="He Z."/>
            <person name="Teodor R."/>
            <person name="Lu Y."/>
            <person name="Bowser T.A."/>
            <person name="Graham I.A."/>
            <person name="Ye K."/>
        </authorList>
    </citation>
    <scope>NUCLEOTIDE SEQUENCE [LARGE SCALE GENOMIC DNA]</scope>
    <source>
        <strain evidence="8">cv. HN1</strain>
        <tissue evidence="7">Leaves</tissue>
    </source>
</reference>
<dbReference type="Proteomes" id="UP000316621">
    <property type="component" value="Chromosome 3"/>
</dbReference>
<dbReference type="PIRSF" id="PIRSF028729">
    <property type="entry name" value="E3_ubiquit_lig_SCF_Skp"/>
    <property type="match status" value="1"/>
</dbReference>